<feature type="region of interest" description="Disordered" evidence="1">
    <location>
        <begin position="48"/>
        <end position="80"/>
    </location>
</feature>
<dbReference type="AlphaFoldDB" id="A0A1C1CGF9"/>
<name>A0A1C1CGF9_9EURO</name>
<reference evidence="3" key="1">
    <citation type="submission" date="2015-07" db="EMBL/GenBank/DDBJ databases">
        <authorList>
            <person name="Teixeira M.M."/>
            <person name="Souza R.C."/>
            <person name="Almeida L.G."/>
            <person name="Vicente V.A."/>
            <person name="de Hoog S."/>
            <person name="Bocca A.L."/>
            <person name="de Almeida S.R."/>
            <person name="Vasconcelos A.T."/>
            <person name="Felipe M.S."/>
        </authorList>
    </citation>
    <scope>NUCLEOTIDE SEQUENCE [LARGE SCALE GENOMIC DNA]</scope>
    <source>
        <strain evidence="3">KSF</strain>
    </source>
</reference>
<evidence type="ECO:0000256" key="1">
    <source>
        <dbReference type="SAM" id="MobiDB-lite"/>
    </source>
</evidence>
<evidence type="ECO:0000313" key="2">
    <source>
        <dbReference type="EMBL" id="OCT47531.1"/>
    </source>
</evidence>
<evidence type="ECO:0000313" key="3">
    <source>
        <dbReference type="Proteomes" id="UP000094526"/>
    </source>
</evidence>
<gene>
    <name evidence="2" type="ORF">CLCR_03751</name>
</gene>
<dbReference type="VEuPathDB" id="FungiDB:CLCR_03751"/>
<keyword evidence="3" id="KW-1185">Reference proteome</keyword>
<protein>
    <submittedName>
        <fullName evidence="2">Uncharacterized protein</fullName>
    </submittedName>
</protein>
<dbReference type="VEuPathDB" id="FungiDB:G647_01854"/>
<organism evidence="2 3">
    <name type="scientific">Cladophialophora carrionii</name>
    <dbReference type="NCBI Taxonomy" id="86049"/>
    <lineage>
        <taxon>Eukaryota</taxon>
        <taxon>Fungi</taxon>
        <taxon>Dikarya</taxon>
        <taxon>Ascomycota</taxon>
        <taxon>Pezizomycotina</taxon>
        <taxon>Eurotiomycetes</taxon>
        <taxon>Chaetothyriomycetidae</taxon>
        <taxon>Chaetothyriales</taxon>
        <taxon>Herpotrichiellaceae</taxon>
        <taxon>Cladophialophora</taxon>
    </lineage>
</organism>
<dbReference type="Proteomes" id="UP000094526">
    <property type="component" value="Unassembled WGS sequence"/>
</dbReference>
<dbReference type="EMBL" id="LGRB01000013">
    <property type="protein sequence ID" value="OCT47531.1"/>
    <property type="molecule type" value="Genomic_DNA"/>
</dbReference>
<proteinExistence type="predicted"/>
<sequence length="127" mass="14008">MERWKLEALGQIETDESLEMGMEFLKAASDTSTLAARYLILLERIQTQKSGRETPMPGPVPGQGHTTQLDSDSGNPALLSADRTPWQRADEAPFPLNSDLTDLDDLLFGTGLPRDLLSADWSTFESI</sequence>
<accession>A0A1C1CGF9</accession>
<feature type="compositionally biased region" description="Polar residues" evidence="1">
    <location>
        <begin position="64"/>
        <end position="74"/>
    </location>
</feature>
<comment type="caution">
    <text evidence="2">The sequence shown here is derived from an EMBL/GenBank/DDBJ whole genome shotgun (WGS) entry which is preliminary data.</text>
</comment>